<dbReference type="Proteomes" id="UP000184267">
    <property type="component" value="Unassembled WGS sequence"/>
</dbReference>
<dbReference type="EMBL" id="MNAD01000150">
    <property type="protein sequence ID" value="OJT15551.1"/>
    <property type="molecule type" value="Genomic_DNA"/>
</dbReference>
<comment type="caution">
    <text evidence="2">The sequence shown here is derived from an EMBL/GenBank/DDBJ whole genome shotgun (WGS) entry which is preliminary data.</text>
</comment>
<sequence>MDEDLWAAFDNDLGDFDPDYDYLDVPAVAADERPPPIADPLPRSTSDAFYGQYTELRRSSLPSNSNTALAIRVANSLNAISAQGLNLEIFLDAVFWGDDACTSDPVVRYERTVFMRSPTLSSILARWWSPPTQDHASAGKPQLQEFVMDRAGQLLEKEIINVVQQFKPGPDPLSQASLTAVNFREFGIILTIISTLSYARSHDSCLLTMVWSIYLKACGLSARAFDALHLLGLTMSHKWTASAFGHISQAAGVSRNRAIHSRPHFGSHDNLNFPMRVFSQRLHNLSHFINASAATIWVLPKEALLPPDISAKVKEQRREASQAPFSLTELTTHGEATASSRVKAQARYRILRFLLESPMFKDYPHHKHPALTAPPPTDLLPCGPEHITEQHILETVEVDESSYDGTDELCNKIWLKQMGYMDADQERIGRETLLVWAGDQLTVDRIRGLARYRHDDPNSFARMEWIEPVFGWFHALMAFANSIHAQYLGTSAGIGLRKAFETLGRKGLMKAETKGVFWHHLDEALWHVGEANFLSLWAMVGNVKDVAELAHRSPEELVAILDDIVANHASRDAVEKMDSTALPDSEHDDSKRQAALFSADILAYFDLREAMRIGDVGRMEDLLPTMLYRFLGGGNHKYAVEILELLHKLRAEWPDELR</sequence>
<organism evidence="2 3">
    <name type="scientific">Trametes pubescens</name>
    <name type="common">White-rot fungus</name>
    <dbReference type="NCBI Taxonomy" id="154538"/>
    <lineage>
        <taxon>Eukaryota</taxon>
        <taxon>Fungi</taxon>
        <taxon>Dikarya</taxon>
        <taxon>Basidiomycota</taxon>
        <taxon>Agaricomycotina</taxon>
        <taxon>Agaricomycetes</taxon>
        <taxon>Polyporales</taxon>
        <taxon>Polyporaceae</taxon>
        <taxon>Trametes</taxon>
    </lineage>
</organism>
<evidence type="ECO:0000259" key="1">
    <source>
        <dbReference type="Pfam" id="PF20231"/>
    </source>
</evidence>
<reference evidence="2 3" key="1">
    <citation type="submission" date="2016-10" db="EMBL/GenBank/DDBJ databases">
        <title>Genome sequence of the basidiomycete white-rot fungus Trametes pubescens.</title>
        <authorList>
            <person name="Makela M.R."/>
            <person name="Granchi Z."/>
            <person name="Peng M."/>
            <person name="De Vries R.P."/>
            <person name="Grigoriev I."/>
            <person name="Riley R."/>
            <person name="Hilden K."/>
        </authorList>
    </citation>
    <scope>NUCLEOTIDE SEQUENCE [LARGE SCALE GENOMIC DNA]</scope>
    <source>
        <strain evidence="2 3">FBCC735</strain>
    </source>
</reference>
<proteinExistence type="predicted"/>
<dbReference type="Pfam" id="PF20231">
    <property type="entry name" value="DUF6589"/>
    <property type="match status" value="1"/>
</dbReference>
<accession>A0A1M2W6R7</accession>
<feature type="domain" description="DUF6589" evidence="1">
    <location>
        <begin position="328"/>
        <end position="658"/>
    </location>
</feature>
<dbReference type="OrthoDB" id="2980978at2759"/>
<keyword evidence="3" id="KW-1185">Reference proteome</keyword>
<protein>
    <recommendedName>
        <fullName evidence="1">DUF6589 domain-containing protein</fullName>
    </recommendedName>
</protein>
<dbReference type="STRING" id="154538.A0A1M2W6R7"/>
<evidence type="ECO:0000313" key="3">
    <source>
        <dbReference type="Proteomes" id="UP000184267"/>
    </source>
</evidence>
<dbReference type="InterPro" id="IPR046496">
    <property type="entry name" value="DUF6589"/>
</dbReference>
<evidence type="ECO:0000313" key="2">
    <source>
        <dbReference type="EMBL" id="OJT15551.1"/>
    </source>
</evidence>
<name>A0A1M2W6R7_TRAPU</name>
<dbReference type="AlphaFoldDB" id="A0A1M2W6R7"/>
<gene>
    <name evidence="2" type="ORF">TRAPUB_6526</name>
</gene>
<dbReference type="OMA" id="RMEWIEP"/>